<proteinExistence type="predicted"/>
<feature type="transmembrane region" description="Helical" evidence="2">
    <location>
        <begin position="20"/>
        <end position="39"/>
    </location>
</feature>
<organism evidence="3 4">
    <name type="scientific">Halobacillus litoralis</name>
    <dbReference type="NCBI Taxonomy" id="45668"/>
    <lineage>
        <taxon>Bacteria</taxon>
        <taxon>Bacillati</taxon>
        <taxon>Bacillota</taxon>
        <taxon>Bacilli</taxon>
        <taxon>Bacillales</taxon>
        <taxon>Bacillaceae</taxon>
        <taxon>Halobacillus</taxon>
    </lineage>
</organism>
<sequence>MTYLIIRGIIRKKPFGVWNIIFAGFTIAFGISTILTGIFDIQSTKSILQTDESGVLLDQLTPNSISLPVLYIFLSMQTLLGYILTRKHEKEKPARKKEKQDRPVNDKV</sequence>
<dbReference type="RefSeq" id="WP_160840952.1">
    <property type="nucleotide sequence ID" value="NZ_WMET01000002.1"/>
</dbReference>
<keyword evidence="2" id="KW-0472">Membrane</keyword>
<protein>
    <submittedName>
        <fullName evidence="3">Uncharacterized protein</fullName>
    </submittedName>
</protein>
<evidence type="ECO:0000256" key="1">
    <source>
        <dbReference type="SAM" id="MobiDB-lite"/>
    </source>
</evidence>
<dbReference type="AlphaFoldDB" id="A0A845DUB3"/>
<feature type="transmembrane region" description="Helical" evidence="2">
    <location>
        <begin position="65"/>
        <end position="85"/>
    </location>
</feature>
<evidence type="ECO:0000256" key="2">
    <source>
        <dbReference type="SAM" id="Phobius"/>
    </source>
</evidence>
<name>A0A845DUB3_9BACI</name>
<comment type="caution">
    <text evidence="3">The sequence shown here is derived from an EMBL/GenBank/DDBJ whole genome shotgun (WGS) entry which is preliminary data.</text>
</comment>
<gene>
    <name evidence="3" type="ORF">GLW04_11000</name>
</gene>
<evidence type="ECO:0000313" key="4">
    <source>
        <dbReference type="Proteomes" id="UP000460949"/>
    </source>
</evidence>
<keyword evidence="2" id="KW-1133">Transmembrane helix</keyword>
<dbReference type="EMBL" id="WMET01000002">
    <property type="protein sequence ID" value="MYL20419.1"/>
    <property type="molecule type" value="Genomic_DNA"/>
</dbReference>
<accession>A0A845DUB3</accession>
<feature type="region of interest" description="Disordered" evidence="1">
    <location>
        <begin position="89"/>
        <end position="108"/>
    </location>
</feature>
<reference evidence="3 4" key="1">
    <citation type="submission" date="2019-11" db="EMBL/GenBank/DDBJ databases">
        <title>Genome sequences of 17 halophilic strains isolated from different environments.</title>
        <authorList>
            <person name="Furrow R.E."/>
        </authorList>
    </citation>
    <scope>NUCLEOTIDE SEQUENCE [LARGE SCALE GENOMIC DNA]</scope>
    <source>
        <strain evidence="3 4">22511_23_Filter</strain>
    </source>
</reference>
<dbReference type="Proteomes" id="UP000460949">
    <property type="component" value="Unassembled WGS sequence"/>
</dbReference>
<keyword evidence="2" id="KW-0812">Transmembrane</keyword>
<evidence type="ECO:0000313" key="3">
    <source>
        <dbReference type="EMBL" id="MYL20419.1"/>
    </source>
</evidence>